<evidence type="ECO:0000256" key="4">
    <source>
        <dbReference type="ARBA" id="ARBA00022982"/>
    </source>
</evidence>
<keyword evidence="1" id="KW-0813">Transport</keyword>
<evidence type="ECO:0000256" key="8">
    <source>
        <dbReference type="SAM" id="SignalP"/>
    </source>
</evidence>
<dbReference type="GO" id="GO:0009055">
    <property type="term" value="F:electron transfer activity"/>
    <property type="evidence" value="ECO:0007669"/>
    <property type="project" value="InterPro"/>
</dbReference>
<dbReference type="PROSITE" id="PS51009">
    <property type="entry name" value="CYTCII"/>
    <property type="match status" value="1"/>
</dbReference>
<name>A0A937D626_9BURK</name>
<dbReference type="InterPro" id="IPR012127">
    <property type="entry name" value="Cyt_c_prime"/>
</dbReference>
<protein>
    <submittedName>
        <fullName evidence="9">Cytochrome c</fullName>
    </submittedName>
</protein>
<dbReference type="InterPro" id="IPR002321">
    <property type="entry name" value="Cyt_c_II"/>
</dbReference>
<gene>
    <name evidence="9" type="ORF">JI739_23415</name>
</gene>
<comment type="caution">
    <text evidence="9">The sequence shown here is derived from an EMBL/GenBank/DDBJ whole genome shotgun (WGS) entry which is preliminary data.</text>
</comment>
<reference evidence="9" key="1">
    <citation type="submission" date="2021-01" db="EMBL/GenBank/DDBJ databases">
        <title>Ramlibacter sp. strain AW1 16S ribosomal RNA gene Genome sequencing and assembly.</title>
        <authorList>
            <person name="Kang M."/>
        </authorList>
    </citation>
    <scope>NUCLEOTIDE SEQUENCE</scope>
    <source>
        <strain evidence="9">AW1</strain>
    </source>
</reference>
<accession>A0A937D626</accession>
<dbReference type="RefSeq" id="WP_201686440.1">
    <property type="nucleotide sequence ID" value="NZ_JAEQNA010000013.1"/>
</dbReference>
<keyword evidence="3 6" id="KW-0479">Metal-binding</keyword>
<evidence type="ECO:0000256" key="2">
    <source>
        <dbReference type="ARBA" id="ARBA00022617"/>
    </source>
</evidence>
<evidence type="ECO:0000256" key="1">
    <source>
        <dbReference type="ARBA" id="ARBA00022448"/>
    </source>
</evidence>
<feature type="binding site" description="covalent" evidence="7">
    <location>
        <position position="142"/>
    </location>
    <ligand>
        <name>heme c</name>
        <dbReference type="ChEBI" id="CHEBI:61717"/>
    </ligand>
</feature>
<dbReference type="AlphaFoldDB" id="A0A937D626"/>
<keyword evidence="10" id="KW-1185">Reference proteome</keyword>
<sequence length="152" mass="16383">MSLKSICTALSVAGLALASVPASAQFSRPEDAVRYRQSAMSLMNAHMGRIGAMVNGRVPYNGAAALENAEVVALVSRLPWSAFGPETDKLSRRAKPEIWTEQAKFQQLGEKATAEAARLLAAAKTQNLDNLKSAFQATVNSCNACHDDYRNR</sequence>
<dbReference type="Proteomes" id="UP000613011">
    <property type="component" value="Unassembled WGS sequence"/>
</dbReference>
<proteinExistence type="predicted"/>
<keyword evidence="8" id="KW-0732">Signal</keyword>
<evidence type="ECO:0000313" key="10">
    <source>
        <dbReference type="Proteomes" id="UP000613011"/>
    </source>
</evidence>
<keyword evidence="5 6" id="KW-0408">Iron</keyword>
<evidence type="ECO:0000256" key="5">
    <source>
        <dbReference type="ARBA" id="ARBA00023004"/>
    </source>
</evidence>
<dbReference type="GO" id="GO:0005506">
    <property type="term" value="F:iron ion binding"/>
    <property type="evidence" value="ECO:0007669"/>
    <property type="project" value="InterPro"/>
</dbReference>
<evidence type="ECO:0000256" key="6">
    <source>
        <dbReference type="PIRSR" id="PIRSR000027-1"/>
    </source>
</evidence>
<dbReference type="PIRSF" id="PIRSF000027">
    <property type="entry name" value="Cytc_c_prime"/>
    <property type="match status" value="1"/>
</dbReference>
<dbReference type="GO" id="GO:0042597">
    <property type="term" value="C:periplasmic space"/>
    <property type="evidence" value="ECO:0007669"/>
    <property type="project" value="InterPro"/>
</dbReference>
<dbReference type="InterPro" id="IPR010980">
    <property type="entry name" value="Cyt_c/b562"/>
</dbReference>
<keyword evidence="4" id="KW-0249">Electron transport</keyword>
<evidence type="ECO:0000256" key="3">
    <source>
        <dbReference type="ARBA" id="ARBA00022723"/>
    </source>
</evidence>
<evidence type="ECO:0000256" key="7">
    <source>
        <dbReference type="PIRSR" id="PIRSR000027-2"/>
    </source>
</evidence>
<feature type="chain" id="PRO_5038109402" evidence="8">
    <location>
        <begin position="25"/>
        <end position="152"/>
    </location>
</feature>
<dbReference type="Pfam" id="PF01322">
    <property type="entry name" value="Cytochrom_C_2"/>
    <property type="match status" value="1"/>
</dbReference>
<feature type="signal peptide" evidence="8">
    <location>
        <begin position="1"/>
        <end position="24"/>
    </location>
</feature>
<dbReference type="Gene3D" id="1.20.120.10">
    <property type="entry name" value="Cytochrome c/b562"/>
    <property type="match status" value="1"/>
</dbReference>
<dbReference type="SUPFAM" id="SSF47175">
    <property type="entry name" value="Cytochromes"/>
    <property type="match status" value="1"/>
</dbReference>
<dbReference type="EMBL" id="JAEQNA010000013">
    <property type="protein sequence ID" value="MBL0423305.1"/>
    <property type="molecule type" value="Genomic_DNA"/>
</dbReference>
<feature type="binding site" description="covalent" evidence="7">
    <location>
        <position position="145"/>
    </location>
    <ligand>
        <name>heme c</name>
        <dbReference type="ChEBI" id="CHEBI:61717"/>
    </ligand>
</feature>
<comment type="PTM">
    <text evidence="7">Binds 1 heme group per subunit.</text>
</comment>
<evidence type="ECO:0000313" key="9">
    <source>
        <dbReference type="EMBL" id="MBL0423305.1"/>
    </source>
</evidence>
<keyword evidence="2 7" id="KW-0349">Heme</keyword>
<feature type="binding site" description="axial binding residue" evidence="6">
    <location>
        <position position="146"/>
    </location>
    <ligand>
        <name>heme c</name>
        <dbReference type="ChEBI" id="CHEBI:61717"/>
    </ligand>
    <ligandPart>
        <name>Fe</name>
        <dbReference type="ChEBI" id="CHEBI:18248"/>
    </ligandPart>
</feature>
<dbReference type="GO" id="GO:0022900">
    <property type="term" value="P:electron transport chain"/>
    <property type="evidence" value="ECO:0007669"/>
    <property type="project" value="InterPro"/>
</dbReference>
<organism evidence="9 10">
    <name type="scientific">Ramlibacter aurantiacus</name>
    <dbReference type="NCBI Taxonomy" id="2801330"/>
    <lineage>
        <taxon>Bacteria</taxon>
        <taxon>Pseudomonadati</taxon>
        <taxon>Pseudomonadota</taxon>
        <taxon>Betaproteobacteria</taxon>
        <taxon>Burkholderiales</taxon>
        <taxon>Comamonadaceae</taxon>
        <taxon>Ramlibacter</taxon>
    </lineage>
</organism>
<dbReference type="GO" id="GO:0020037">
    <property type="term" value="F:heme binding"/>
    <property type="evidence" value="ECO:0007669"/>
    <property type="project" value="InterPro"/>
</dbReference>